<protein>
    <submittedName>
        <fullName evidence="1">7537_t:CDS:1</fullName>
    </submittedName>
</protein>
<evidence type="ECO:0000313" key="1">
    <source>
        <dbReference type="EMBL" id="CAG8525734.1"/>
    </source>
</evidence>
<organism evidence="1 2">
    <name type="scientific">Cetraspora pellucida</name>
    <dbReference type="NCBI Taxonomy" id="1433469"/>
    <lineage>
        <taxon>Eukaryota</taxon>
        <taxon>Fungi</taxon>
        <taxon>Fungi incertae sedis</taxon>
        <taxon>Mucoromycota</taxon>
        <taxon>Glomeromycotina</taxon>
        <taxon>Glomeromycetes</taxon>
        <taxon>Diversisporales</taxon>
        <taxon>Gigasporaceae</taxon>
        <taxon>Cetraspora</taxon>
    </lineage>
</organism>
<keyword evidence="2" id="KW-1185">Reference proteome</keyword>
<proteinExistence type="predicted"/>
<gene>
    <name evidence="1" type="ORF">SPELUC_LOCUS4139</name>
</gene>
<dbReference type="Proteomes" id="UP000789366">
    <property type="component" value="Unassembled WGS sequence"/>
</dbReference>
<dbReference type="EMBL" id="CAJVPW010003540">
    <property type="protein sequence ID" value="CAG8525734.1"/>
    <property type="molecule type" value="Genomic_DNA"/>
</dbReference>
<accession>A0ACA9LE96</accession>
<name>A0ACA9LE96_9GLOM</name>
<evidence type="ECO:0000313" key="2">
    <source>
        <dbReference type="Proteomes" id="UP000789366"/>
    </source>
</evidence>
<reference evidence="1" key="1">
    <citation type="submission" date="2021-06" db="EMBL/GenBank/DDBJ databases">
        <authorList>
            <person name="Kallberg Y."/>
            <person name="Tangrot J."/>
            <person name="Rosling A."/>
        </authorList>
    </citation>
    <scope>NUCLEOTIDE SEQUENCE</scope>
    <source>
        <strain evidence="1">28 12/20/2015</strain>
    </source>
</reference>
<feature type="non-terminal residue" evidence="1">
    <location>
        <position position="1"/>
    </location>
</feature>
<comment type="caution">
    <text evidence="1">The sequence shown here is derived from an EMBL/GenBank/DDBJ whole genome shotgun (WGS) entry which is preliminary data.</text>
</comment>
<sequence length="232" mass="26620">LGYYDIIDLTPGTNSDFINSLSKSEYEEIKSYDLPKLPNFNFDEIKELIVKMIKASDFRKAVNDNFLSTRGDENKEFAWDFAYHLANSFDHGNDLLHINMSERMYRKIFLTPVIRSLFQKQSTDLDLFFGEVCLYASAEDADLKKNDAEDRSPGRKIDAVWATKPPKVEFAICEEALLKSLSDLYKYIIEAGLQTPPEKIKASLFVTEMTYTLPSKKVDNKKEIGKRGGKKK</sequence>